<feature type="region of interest" description="Disordered" evidence="3">
    <location>
        <begin position="1"/>
        <end position="31"/>
    </location>
</feature>
<sequence length="283" mass="31083">MSRIEKALEKAAKQRESSDQKKDHKVREIPTLRKEAPGKDFSAFDAVPHPQIQNPYLVTANDRHSPISEQYRKLKSLLVKTAKGQDGRNSLLITSTVGGEGKTITALNLGIALAQEYDHTVLLIEADLRRPSIMSYLGLEGGVGLTDCVLDGIDVGSALVKTGIGKLVVLSAGRPVEDPVEVFSSSRMAAILEEVKKRYSDRFVIVDSTPLLPFAEGYILANLVDYVMFVARQDYTPFDKLKEALASLKSNNLLGVVCNDVDSTLVGNGYYGYYGYYNYAKKA</sequence>
<evidence type="ECO:0000256" key="2">
    <source>
        <dbReference type="ARBA" id="ARBA00022840"/>
    </source>
</evidence>
<dbReference type="PANTHER" id="PTHR32309">
    <property type="entry name" value="TYROSINE-PROTEIN KINASE"/>
    <property type="match status" value="1"/>
</dbReference>
<dbReference type="EMBL" id="CP010311">
    <property type="protein sequence ID" value="AJF06487.1"/>
    <property type="molecule type" value="Genomic_DNA"/>
</dbReference>
<accession>A0A0B5FEA8</accession>
<keyword evidence="2" id="KW-0067">ATP-binding</keyword>
<dbReference type="Gene3D" id="3.40.50.300">
    <property type="entry name" value="P-loop containing nucleotide triphosphate hydrolases"/>
    <property type="match status" value="1"/>
</dbReference>
<dbReference type="RefSeq" id="WP_040200123.1">
    <property type="nucleotide sequence ID" value="NZ_CP010311.1"/>
</dbReference>
<organism evidence="5 6">
    <name type="scientific">Geoalkalibacter subterraneus</name>
    <dbReference type="NCBI Taxonomy" id="483547"/>
    <lineage>
        <taxon>Bacteria</taxon>
        <taxon>Pseudomonadati</taxon>
        <taxon>Thermodesulfobacteriota</taxon>
        <taxon>Desulfuromonadia</taxon>
        <taxon>Desulfuromonadales</taxon>
        <taxon>Geoalkalibacteraceae</taxon>
        <taxon>Geoalkalibacter</taxon>
    </lineage>
</organism>
<evidence type="ECO:0000256" key="3">
    <source>
        <dbReference type="SAM" id="MobiDB-lite"/>
    </source>
</evidence>
<feature type="domain" description="CobQ/CobB/MinD/ParA nucleotide binding" evidence="4">
    <location>
        <begin position="92"/>
        <end position="264"/>
    </location>
</feature>
<dbReference type="AlphaFoldDB" id="A0A0B5FEA8"/>
<dbReference type="HOGENOM" id="CLU_052027_1_1_7"/>
<dbReference type="KEGG" id="gsb:GSUB_07920"/>
<dbReference type="Pfam" id="PF01656">
    <property type="entry name" value="CbiA"/>
    <property type="match status" value="1"/>
</dbReference>
<dbReference type="CDD" id="cd05387">
    <property type="entry name" value="BY-kinase"/>
    <property type="match status" value="1"/>
</dbReference>
<dbReference type="GO" id="GO:0004713">
    <property type="term" value="F:protein tyrosine kinase activity"/>
    <property type="evidence" value="ECO:0007669"/>
    <property type="project" value="TreeGrafter"/>
</dbReference>
<dbReference type="InterPro" id="IPR005702">
    <property type="entry name" value="Wzc-like_C"/>
</dbReference>
<dbReference type="GO" id="GO:0005886">
    <property type="term" value="C:plasma membrane"/>
    <property type="evidence" value="ECO:0007669"/>
    <property type="project" value="TreeGrafter"/>
</dbReference>
<evidence type="ECO:0000259" key="4">
    <source>
        <dbReference type="Pfam" id="PF01656"/>
    </source>
</evidence>
<dbReference type="NCBIfam" id="TIGR03018">
    <property type="entry name" value="pepcterm_TyrKin"/>
    <property type="match status" value="1"/>
</dbReference>
<dbReference type="STRING" id="483547.GSUB_07920"/>
<evidence type="ECO:0000313" key="5">
    <source>
        <dbReference type="EMBL" id="AJF06487.1"/>
    </source>
</evidence>
<proteinExistence type="predicted"/>
<dbReference type="InterPro" id="IPR027417">
    <property type="entry name" value="P-loop_NTPase"/>
</dbReference>
<dbReference type="InterPro" id="IPR002586">
    <property type="entry name" value="CobQ/CobB/MinD/ParA_Nub-bd_dom"/>
</dbReference>
<dbReference type="InterPro" id="IPR050445">
    <property type="entry name" value="Bact_polysacc_biosynth/exp"/>
</dbReference>
<keyword evidence="1" id="KW-0547">Nucleotide-binding</keyword>
<keyword evidence="6" id="KW-1185">Reference proteome</keyword>
<dbReference type="PANTHER" id="PTHR32309:SF13">
    <property type="entry name" value="FERRIC ENTEROBACTIN TRANSPORT PROTEIN FEPE"/>
    <property type="match status" value="1"/>
</dbReference>
<gene>
    <name evidence="5" type="ORF">GSUB_07920</name>
</gene>
<dbReference type="OrthoDB" id="9812433at2"/>
<protein>
    <recommendedName>
        <fullName evidence="4">CobQ/CobB/MinD/ParA nucleotide binding domain-containing protein</fullName>
    </recommendedName>
</protein>
<dbReference type="Proteomes" id="UP000035036">
    <property type="component" value="Chromosome"/>
</dbReference>
<evidence type="ECO:0000256" key="1">
    <source>
        <dbReference type="ARBA" id="ARBA00022741"/>
    </source>
</evidence>
<evidence type="ECO:0000313" key="6">
    <source>
        <dbReference type="Proteomes" id="UP000035036"/>
    </source>
</evidence>
<dbReference type="SUPFAM" id="SSF52540">
    <property type="entry name" value="P-loop containing nucleoside triphosphate hydrolases"/>
    <property type="match status" value="1"/>
</dbReference>
<name>A0A0B5FEA8_9BACT</name>
<reference evidence="5 6" key="1">
    <citation type="journal article" date="2015" name="Genome Announc.">
        <title>Genomes of Geoalkalibacter ferrihydriticus Z-0531T and Geoalkalibacter subterraneus Red1T, Two Haloalkaliphilic Metal-Reducing Deltaproteobacteria.</title>
        <authorList>
            <person name="Badalamenti J.P."/>
            <person name="Krajmalnik-Brown R."/>
            <person name="Torres C.I."/>
            <person name="Bond D.R."/>
        </authorList>
    </citation>
    <scope>NUCLEOTIDE SEQUENCE [LARGE SCALE GENOMIC DNA]</scope>
    <source>
        <strain evidence="5 6">Red1</strain>
    </source>
</reference>